<comment type="caution">
    <text evidence="7">The sequence shown here is derived from an EMBL/GenBank/DDBJ whole genome shotgun (WGS) entry which is preliminary data.</text>
</comment>
<evidence type="ECO:0000256" key="2">
    <source>
        <dbReference type="ARBA" id="ARBA00022630"/>
    </source>
</evidence>
<dbReference type="PRINTS" id="PR00370">
    <property type="entry name" value="FMOXYGENASE"/>
</dbReference>
<sequence length="425" mass="47936">METQVAIIGAGISGLAACKHCKSKGLNPIVFESEASVGGVWRKTIGITRLQTPKKIYQFSDFPWPPSVTDEFPPQSQVIQYLQSYAQHFDLLQHIRFGYYSAMDSTDAANLVRGKRVAVVGFRKSAVDIALECSTVNGPEHPCTVVYRTGHWGIPSVLPMGISIPFPYGTRFSELMVHKPDESFALSLLASILTPLSWGISKSIEIYISSYFRLGKFGTVPKHRLSKEIMSCHSVKLSEEFYDMVEKGSIKLKKSKAFCFSKKGILFDSEVESADVDLVILATGFKYFEKLKDIFVSSTFQSDITTAPGLYRNCIHPRVPQLAIIGFSESISNLHNAEMNCLWLSELLDGTFNLPSIKEMDDDIAKWDKYMKEYSGEYHYKRCIAGLQIWFNDQLCKDIGWFPKRKKGFMAELFEPYGPTDYVQS</sequence>
<protein>
    <recommendedName>
        <fullName evidence="6">Flavin-containing monooxygenase</fullName>
        <ecNumber evidence="6">1.-.-.-</ecNumber>
    </recommendedName>
</protein>
<dbReference type="InterPro" id="IPR020946">
    <property type="entry name" value="Flavin_mOase-like"/>
</dbReference>
<evidence type="ECO:0000256" key="4">
    <source>
        <dbReference type="ARBA" id="ARBA00022857"/>
    </source>
</evidence>
<dbReference type="PIRSF" id="PIRSF000332">
    <property type="entry name" value="FMO"/>
    <property type="match status" value="1"/>
</dbReference>
<organism evidence="7">
    <name type="scientific">Daucus carota subsp. sativus</name>
    <name type="common">Carrot</name>
    <dbReference type="NCBI Taxonomy" id="79200"/>
    <lineage>
        <taxon>Eukaryota</taxon>
        <taxon>Viridiplantae</taxon>
        <taxon>Streptophyta</taxon>
        <taxon>Embryophyta</taxon>
        <taxon>Tracheophyta</taxon>
        <taxon>Spermatophyta</taxon>
        <taxon>Magnoliopsida</taxon>
        <taxon>eudicotyledons</taxon>
        <taxon>Gunneridae</taxon>
        <taxon>Pentapetalae</taxon>
        <taxon>asterids</taxon>
        <taxon>campanulids</taxon>
        <taxon>Apiales</taxon>
        <taxon>Apiaceae</taxon>
        <taxon>Apioideae</taxon>
        <taxon>Scandiceae</taxon>
        <taxon>Daucinae</taxon>
        <taxon>Daucus</taxon>
        <taxon>Daucus sect. Daucus</taxon>
    </lineage>
</organism>
<proteinExistence type="inferred from homology"/>
<dbReference type="InterPro" id="IPR050346">
    <property type="entry name" value="FMO-like"/>
</dbReference>
<keyword evidence="2 6" id="KW-0285">Flavoprotein</keyword>
<dbReference type="Gene3D" id="3.50.50.60">
    <property type="entry name" value="FAD/NAD(P)-binding domain"/>
    <property type="match status" value="4"/>
</dbReference>
<dbReference type="GO" id="GO:0050660">
    <property type="term" value="F:flavin adenine dinucleotide binding"/>
    <property type="evidence" value="ECO:0007669"/>
    <property type="project" value="InterPro"/>
</dbReference>
<comment type="cofactor">
    <cofactor evidence="6">
        <name>FAD</name>
        <dbReference type="ChEBI" id="CHEBI:57692"/>
    </cofactor>
</comment>
<evidence type="ECO:0000256" key="6">
    <source>
        <dbReference type="RuleBase" id="RU361177"/>
    </source>
</evidence>
<keyword evidence="5 6" id="KW-0560">Oxidoreductase</keyword>
<evidence type="ECO:0000256" key="3">
    <source>
        <dbReference type="ARBA" id="ARBA00022827"/>
    </source>
</evidence>
<gene>
    <name evidence="7" type="ORF">DCAR_015670</name>
</gene>
<accession>A0A165A5X6</accession>
<evidence type="ECO:0000256" key="1">
    <source>
        <dbReference type="ARBA" id="ARBA00009183"/>
    </source>
</evidence>
<dbReference type="InterPro" id="IPR000960">
    <property type="entry name" value="Flavin_mOase"/>
</dbReference>
<dbReference type="SUPFAM" id="SSF51905">
    <property type="entry name" value="FAD/NAD(P)-binding domain"/>
    <property type="match status" value="2"/>
</dbReference>
<evidence type="ECO:0000256" key="5">
    <source>
        <dbReference type="ARBA" id="ARBA00023002"/>
    </source>
</evidence>
<keyword evidence="3 6" id="KW-0274">FAD</keyword>
<keyword evidence="6" id="KW-0503">Monooxygenase</keyword>
<comment type="similarity">
    <text evidence="1 6">Belongs to the FMO family.</text>
</comment>
<reference evidence="7" key="1">
    <citation type="journal article" date="2016" name="Nat. Genet.">
        <title>A high-quality carrot genome assembly provides new insights into carotenoid accumulation and asterid genome evolution.</title>
        <authorList>
            <person name="Iorizzo M."/>
            <person name="Ellison S."/>
            <person name="Senalik D."/>
            <person name="Zeng P."/>
            <person name="Satapoomin P."/>
            <person name="Huang J."/>
            <person name="Bowman M."/>
            <person name="Iovene M."/>
            <person name="Sanseverino W."/>
            <person name="Cavagnaro P."/>
            <person name="Yildiz M."/>
            <person name="Macko-Podgorni A."/>
            <person name="Moranska E."/>
            <person name="Grzebelus E."/>
            <person name="Grzebelus D."/>
            <person name="Ashrafi H."/>
            <person name="Zheng Z."/>
            <person name="Cheng S."/>
            <person name="Spooner D."/>
            <person name="Van Deynze A."/>
            <person name="Simon P."/>
        </authorList>
    </citation>
    <scope>NUCLEOTIDE SEQUENCE [LARGE SCALE GENOMIC DNA]</scope>
    <source>
        <tissue evidence="7">Leaf</tissue>
    </source>
</reference>
<dbReference type="EC" id="1.-.-.-" evidence="6"/>
<dbReference type="Pfam" id="PF00743">
    <property type="entry name" value="FMO-like"/>
    <property type="match status" value="2"/>
</dbReference>
<dbReference type="GO" id="GO:0004499">
    <property type="term" value="F:N,N-dimethylaniline monooxygenase activity"/>
    <property type="evidence" value="ECO:0007669"/>
    <property type="project" value="InterPro"/>
</dbReference>
<dbReference type="Gramene" id="KZM96968">
    <property type="protein sequence ID" value="KZM96968"/>
    <property type="gene ID" value="DCAR_015670"/>
</dbReference>
<dbReference type="InterPro" id="IPR036188">
    <property type="entry name" value="FAD/NAD-bd_sf"/>
</dbReference>
<dbReference type="EMBL" id="LNRQ01000004">
    <property type="protein sequence ID" value="KZM96968.1"/>
    <property type="molecule type" value="Genomic_DNA"/>
</dbReference>
<dbReference type="STRING" id="79200.A0A165A5X6"/>
<evidence type="ECO:0000313" key="7">
    <source>
        <dbReference type="EMBL" id="KZM96968.1"/>
    </source>
</evidence>
<dbReference type="OMA" id="LAWDRWA"/>
<dbReference type="GO" id="GO:0050661">
    <property type="term" value="F:NADP binding"/>
    <property type="evidence" value="ECO:0007669"/>
    <property type="project" value="InterPro"/>
</dbReference>
<keyword evidence="4" id="KW-0521">NADP</keyword>
<dbReference type="FunFam" id="3.50.50.60:FF:000169">
    <property type="entry name" value="Flavin-containing monooxygenase"/>
    <property type="match status" value="1"/>
</dbReference>
<name>A0A165A5X6_DAUCS</name>
<dbReference type="AlphaFoldDB" id="A0A165A5X6"/>
<dbReference type="PANTHER" id="PTHR23023">
    <property type="entry name" value="DIMETHYLANILINE MONOOXYGENASE"/>
    <property type="match status" value="1"/>
</dbReference>